<dbReference type="Proteomes" id="UP000252985">
    <property type="component" value="Chromosome"/>
</dbReference>
<sequence>MSALDSFEQAYKDLLRGEFEGQGHHEAKLYEEFGDTYADRLTAYWGFKAGELSEEEVRDSTRELGKSALNMAREQGNIEYSQSDANILYEFYDDMFAEMASAQTSEERKRIGAQYYMGTHPNQENYISFDEGKPLGELLDENWNLATQVYDKLTENRTLTQAEIQQIATGISQKASRLETRGNQFIASKEKAAEEITNNFDPNTKEVQVQQIDPNAVEEQDGELEPQIAITSTILLATAAAGIVSYAGGYLASKCSTSGAIAQAKGVEFEWVDLSVSRHDNAALSSFMTGINLAGSISQLGEGVETQETVDPKAAITSFLSAQFIAGAKAGAVDTGLSSAELFIQSQFARQADAEISNLNLPDINETSDIDRLDTFINGIKQFIDNLPVVGDWLNFSAPTNGEASGSIEITNVGDVSFKPTFEIDYQLRNSRDKFGSAYKASIEGPRESLLPGDSQTYDVTYQVPTDKGFLSGEMAVSLGISPSGNIPDPGDAIPVSVCALDYKAIDVDRQRDSFNVSESVSIEAVSETSVESGTTKQYTYAPAPGTNRTTLDLSFDNYTSHLLLSDEQGNEVGYNYQADTVKNEITGATYSGQTTSETGSEWISFPTNNTEQYTVEVHAPQIGTGIEEFSATSNSYNGTSDSSEENREEETEEDQAGISAKAATVQSQFKLEKIEVPELPPELSVTPSTLSTDAGISRGDSVSFRLYLEEVNGDNAAEDVSLSATDLTHTDDASVISSDNISFDDNNFQLSDSTPVEVTISTGEDASVGTHSGEIEITSSNAETIVVGVEIKISGALPTEPGEPDFRDVLQVINAYNTGETYNGVQVEFVDVLEVIRAYNAS</sequence>
<feature type="region of interest" description="Disordered" evidence="1">
    <location>
        <begin position="630"/>
        <end position="661"/>
    </location>
</feature>
<proteinExistence type="predicted"/>
<organism evidence="2 3">
    <name type="scientific">Haloplanus rubicundus</name>
    <dbReference type="NCBI Taxonomy" id="1547898"/>
    <lineage>
        <taxon>Archaea</taxon>
        <taxon>Methanobacteriati</taxon>
        <taxon>Methanobacteriota</taxon>
        <taxon>Stenosarchaea group</taxon>
        <taxon>Halobacteria</taxon>
        <taxon>Halobacteriales</taxon>
        <taxon>Haloferacaceae</taxon>
        <taxon>Haloplanus</taxon>
    </lineage>
</organism>
<gene>
    <name evidence="2" type="ORF">DU484_07090</name>
</gene>
<evidence type="ECO:0000313" key="3">
    <source>
        <dbReference type="Proteomes" id="UP000252985"/>
    </source>
</evidence>
<feature type="compositionally biased region" description="Acidic residues" evidence="1">
    <location>
        <begin position="643"/>
        <end position="656"/>
    </location>
</feature>
<reference evidence="2 3" key="1">
    <citation type="submission" date="2018-07" db="EMBL/GenBank/DDBJ databases">
        <title>Genome sequences of Haloplanus sp. CBA1112.</title>
        <authorList>
            <person name="Kim Y.B."/>
            <person name="Roh S.W."/>
        </authorList>
    </citation>
    <scope>NUCLEOTIDE SEQUENCE [LARGE SCALE GENOMIC DNA]</scope>
    <source>
        <strain evidence="2 3">CBA1112</strain>
    </source>
</reference>
<dbReference type="KEGG" id="haq:DU484_07090"/>
<accession>A0A345EBS6</accession>
<dbReference type="EMBL" id="CP031148">
    <property type="protein sequence ID" value="AXG09648.1"/>
    <property type="molecule type" value="Genomic_DNA"/>
</dbReference>
<dbReference type="AlphaFoldDB" id="A0A345EBS6"/>
<protein>
    <submittedName>
        <fullName evidence="2">Uncharacterized protein</fullName>
    </submittedName>
</protein>
<evidence type="ECO:0000313" key="2">
    <source>
        <dbReference type="EMBL" id="AXG09648.1"/>
    </source>
</evidence>
<evidence type="ECO:0000256" key="1">
    <source>
        <dbReference type="SAM" id="MobiDB-lite"/>
    </source>
</evidence>
<name>A0A345EBS6_9EURY</name>
<feature type="compositionally biased region" description="Polar residues" evidence="1">
    <location>
        <begin position="631"/>
        <end position="642"/>
    </location>
</feature>